<dbReference type="GO" id="GO:0003983">
    <property type="term" value="F:UTP:glucose-1-phosphate uridylyltransferase activity"/>
    <property type="evidence" value="ECO:0007669"/>
    <property type="project" value="UniProtKB-EC"/>
</dbReference>
<dbReference type="FunFam" id="2.160.10.10:FF:000001">
    <property type="entry name" value="UTP--glucose-1-phosphate uridylyltransferase"/>
    <property type="match status" value="1"/>
</dbReference>
<dbReference type="AlphaFoldDB" id="A0AAV0YE38"/>
<proteinExistence type="inferred from homology"/>
<evidence type="ECO:0000256" key="1">
    <source>
        <dbReference type="ARBA" id="ARBA00004496"/>
    </source>
</evidence>
<feature type="binding site" evidence="10">
    <location>
        <position position="193"/>
    </location>
    <ligand>
        <name>UTP</name>
        <dbReference type="ChEBI" id="CHEBI:46398"/>
    </ligand>
</feature>
<evidence type="ECO:0000313" key="11">
    <source>
        <dbReference type="EMBL" id="CAI8584271.1"/>
    </source>
</evidence>
<dbReference type="PANTHER" id="PTHR43511">
    <property type="match status" value="1"/>
</dbReference>
<comment type="caution">
    <text evidence="11">The sequence shown here is derived from an EMBL/GenBank/DDBJ whole genome shotgun (WGS) entry which is preliminary data.</text>
</comment>
<dbReference type="GO" id="GO:0005737">
    <property type="term" value="C:cytoplasm"/>
    <property type="evidence" value="ECO:0007669"/>
    <property type="project" value="UniProtKB-SubCell"/>
</dbReference>
<dbReference type="Proteomes" id="UP001157006">
    <property type="component" value="Unassembled WGS sequence"/>
</dbReference>
<evidence type="ECO:0000256" key="5">
    <source>
        <dbReference type="ARBA" id="ARBA00022679"/>
    </source>
</evidence>
<evidence type="ECO:0000256" key="9">
    <source>
        <dbReference type="PIRSR" id="PIRSR000806-1"/>
    </source>
</evidence>
<feature type="binding site" evidence="10">
    <location>
        <position position="362"/>
    </location>
    <ligand>
        <name>UTP</name>
        <dbReference type="ChEBI" id="CHEBI:46398"/>
    </ligand>
</feature>
<evidence type="ECO:0000256" key="6">
    <source>
        <dbReference type="ARBA" id="ARBA00022695"/>
    </source>
</evidence>
<dbReference type="EC" id="2.7.7.9" evidence="3 8"/>
<dbReference type="EMBL" id="CATIWC010001588">
    <property type="protein sequence ID" value="CAI8584271.1"/>
    <property type="molecule type" value="Genomic_DNA"/>
</dbReference>
<keyword evidence="12" id="KW-1185">Reference proteome</keyword>
<evidence type="ECO:0000256" key="2">
    <source>
        <dbReference type="ARBA" id="ARBA00010401"/>
    </source>
</evidence>
<comment type="subcellular location">
    <subcellularLocation>
        <location evidence="1">Cytoplasm</location>
    </subcellularLocation>
</comment>
<sequence length="471" mass="51319">MAAIATDANLDNLKSSVAGLEQISENEKTGFINLVSRYLSGEAQHVEWSKIQTPTDEVVVPYDTLAPTPAGSAEIKSLLDKLVVLKLNGGLGTTMGCTGPKSVIEVRDGLTFLDLIVIQIENLNSKYGSNVPLLLMNSFNTHDDTQKIVEKYQNSNIEIHTFNQSQYPRLVADDFLPLPSKGNTGKDGWYPPGHGDVFPSLSNSGKLDALLSQGKEYVFVANSDNLGAIVDLKILNHLIEHKNEYCMEVTPKTLADVKGGTLISYEGRVQLLEIAQVADEHVGEFKSIEKFKIFNTNNLWVNLKAIKRLVEADALKMEIIPNPKEVDGVKVLQLETAAGAAIRFFDKAIGINVPRSRFLPVKATSDLLLVQSDLYTLEDGSVIRNPARTNPENPAIELGPEFKKVSNFLSRFKSIPSIVELDSVKVAGDVWFGAGVILKGKVSIVAKSGVKLEIPDGAVIATKEINGPEDL</sequence>
<dbReference type="Gene3D" id="3.90.550.10">
    <property type="entry name" value="Spore Coat Polysaccharide Biosynthesis Protein SpsA, Chain A"/>
    <property type="match status" value="1"/>
</dbReference>
<dbReference type="Gene3D" id="2.160.10.10">
    <property type="entry name" value="Hexapeptide repeat proteins"/>
    <property type="match status" value="1"/>
</dbReference>
<evidence type="ECO:0000256" key="4">
    <source>
        <dbReference type="ARBA" id="ARBA00022490"/>
    </source>
</evidence>
<evidence type="ECO:0000256" key="10">
    <source>
        <dbReference type="PIRSR" id="PIRSR000806-2"/>
    </source>
</evidence>
<feature type="binding site" evidence="10">
    <location>
        <position position="101"/>
    </location>
    <ligand>
        <name>UTP</name>
        <dbReference type="ChEBI" id="CHEBI:46398"/>
    </ligand>
</feature>
<feature type="binding site" evidence="10">
    <location>
        <position position="224"/>
    </location>
    <ligand>
        <name>UTP</name>
        <dbReference type="ChEBI" id="CHEBI:46398"/>
    </ligand>
</feature>
<protein>
    <recommendedName>
        <fullName evidence="3 8">UTP--glucose-1-phosphate uridylyltransferase</fullName>
        <ecNumber evidence="3 8">2.7.7.9</ecNumber>
    </recommendedName>
</protein>
<keyword evidence="4" id="KW-0963">Cytoplasm</keyword>
<dbReference type="InterPro" id="IPR002618">
    <property type="entry name" value="UDPGP_fam"/>
</dbReference>
<reference evidence="11 12" key="1">
    <citation type="submission" date="2023-01" db="EMBL/GenBank/DDBJ databases">
        <authorList>
            <person name="Kreplak J."/>
        </authorList>
    </citation>
    <scope>NUCLEOTIDE SEQUENCE [LARGE SCALE GENOMIC DNA]</scope>
</reference>
<dbReference type="GO" id="GO:0052543">
    <property type="term" value="P:callose deposition in cell wall"/>
    <property type="evidence" value="ECO:0007669"/>
    <property type="project" value="UniProtKB-ARBA"/>
</dbReference>
<dbReference type="InterPro" id="IPR029044">
    <property type="entry name" value="Nucleotide-diphossugar_trans"/>
</dbReference>
<evidence type="ECO:0000256" key="8">
    <source>
        <dbReference type="PIRNR" id="PIRNR000806"/>
    </source>
</evidence>
<dbReference type="InterPro" id="IPR016267">
    <property type="entry name" value="UDPGP_trans"/>
</dbReference>
<keyword evidence="5 8" id="KW-0808">Transferase</keyword>
<feature type="binding site" evidence="10">
    <location>
        <position position="164"/>
    </location>
    <ligand>
        <name>UTP</name>
        <dbReference type="ChEBI" id="CHEBI:46398"/>
    </ligand>
</feature>
<evidence type="ECO:0000256" key="3">
    <source>
        <dbReference type="ARBA" id="ARBA00012415"/>
    </source>
</evidence>
<organism evidence="11 12">
    <name type="scientific">Vicia faba</name>
    <name type="common">Broad bean</name>
    <name type="synonym">Faba vulgaris</name>
    <dbReference type="NCBI Taxonomy" id="3906"/>
    <lineage>
        <taxon>Eukaryota</taxon>
        <taxon>Viridiplantae</taxon>
        <taxon>Streptophyta</taxon>
        <taxon>Embryophyta</taxon>
        <taxon>Tracheophyta</taxon>
        <taxon>Spermatophyta</taxon>
        <taxon>Magnoliopsida</taxon>
        <taxon>eudicotyledons</taxon>
        <taxon>Gunneridae</taxon>
        <taxon>Pentapetalae</taxon>
        <taxon>rosids</taxon>
        <taxon>fabids</taxon>
        <taxon>Fabales</taxon>
        <taxon>Fabaceae</taxon>
        <taxon>Papilionoideae</taxon>
        <taxon>50 kb inversion clade</taxon>
        <taxon>NPAAA clade</taxon>
        <taxon>Hologalegina</taxon>
        <taxon>IRL clade</taxon>
        <taxon>Fabeae</taxon>
        <taxon>Vicia</taxon>
    </lineage>
</organism>
<evidence type="ECO:0000313" key="12">
    <source>
        <dbReference type="Proteomes" id="UP001157006"/>
    </source>
</evidence>
<comment type="similarity">
    <text evidence="2 8">Belongs to the UDPGP type 1 family.</text>
</comment>
<comment type="catalytic activity">
    <reaction evidence="7 8">
        <text>alpha-D-glucose 1-phosphate + UTP + H(+) = UDP-alpha-D-glucose + diphosphate</text>
        <dbReference type="Rhea" id="RHEA:19889"/>
        <dbReference type="ChEBI" id="CHEBI:15378"/>
        <dbReference type="ChEBI" id="CHEBI:33019"/>
        <dbReference type="ChEBI" id="CHEBI:46398"/>
        <dbReference type="ChEBI" id="CHEBI:58601"/>
        <dbReference type="ChEBI" id="CHEBI:58885"/>
        <dbReference type="EC" id="2.7.7.9"/>
    </reaction>
</comment>
<dbReference type="FunFam" id="3.90.550.10:FF:000073">
    <property type="entry name" value="UTP--glucose-1-phosphate uridylyltransferase"/>
    <property type="match status" value="1"/>
</dbReference>
<gene>
    <name evidence="11" type="ORF">VFH_U067280</name>
</gene>
<accession>A0AAV0YE38</accession>
<dbReference type="CDD" id="cd00897">
    <property type="entry name" value="UGPase_euk"/>
    <property type="match status" value="1"/>
</dbReference>
<name>A0AAV0YE38_VICFA</name>
<feature type="binding site" evidence="9">
    <location>
        <position position="194"/>
    </location>
    <ligand>
        <name>substrate</name>
    </ligand>
</feature>
<dbReference type="Pfam" id="PF01704">
    <property type="entry name" value="UDPGP"/>
    <property type="match status" value="1"/>
</dbReference>
<dbReference type="GO" id="GO:0006011">
    <property type="term" value="P:UDP-alpha-D-glucose metabolic process"/>
    <property type="evidence" value="ECO:0007669"/>
    <property type="project" value="UniProtKB-UniRule"/>
</dbReference>
<evidence type="ECO:0000256" key="7">
    <source>
        <dbReference type="ARBA" id="ARBA00048128"/>
    </source>
</evidence>
<dbReference type="SUPFAM" id="SSF53448">
    <property type="entry name" value="Nucleotide-diphospho-sugar transferases"/>
    <property type="match status" value="1"/>
</dbReference>
<dbReference type="PIRSF" id="PIRSF000806">
    <property type="entry name" value="UDPGP"/>
    <property type="match status" value="1"/>
</dbReference>
<keyword evidence="6 8" id="KW-0548">Nucleotidyltransferase</keyword>